<evidence type="ECO:0000313" key="2">
    <source>
        <dbReference type="Proteomes" id="UP000031599"/>
    </source>
</evidence>
<evidence type="ECO:0000313" key="1">
    <source>
        <dbReference type="EMBL" id="KIG14048.1"/>
    </source>
</evidence>
<sequence>MSDTYIHEFPGIQRQFLFVPPEDASEIDIAEAATEGIFALAQGLFEPVALELELAVCERETFVVRKHQGLSGRWLLVRERLPANVDTVDNPARFVTVTCEALTASATNEFVAAAVAQQVDEPGLMVTWQTMTLLTSCAKLPLDIVGETIAVTHGAGTVTHPVERRNGEGWVYGPLGTSTLVAPIDLMVLNDLGELTLTMSIHWSLWSQPSARGHAQVVHSVERLLARGWTEEH</sequence>
<organism evidence="1 2">
    <name type="scientific">Enhygromyxa salina</name>
    <dbReference type="NCBI Taxonomy" id="215803"/>
    <lineage>
        <taxon>Bacteria</taxon>
        <taxon>Pseudomonadati</taxon>
        <taxon>Myxococcota</taxon>
        <taxon>Polyangia</taxon>
        <taxon>Nannocystales</taxon>
        <taxon>Nannocystaceae</taxon>
        <taxon>Enhygromyxa</taxon>
    </lineage>
</organism>
<dbReference type="Proteomes" id="UP000031599">
    <property type="component" value="Unassembled WGS sequence"/>
</dbReference>
<protein>
    <submittedName>
        <fullName evidence="1">Uncharacterized protein</fullName>
    </submittedName>
</protein>
<dbReference type="EMBL" id="JMCC02000081">
    <property type="protein sequence ID" value="KIG14048.1"/>
    <property type="molecule type" value="Genomic_DNA"/>
</dbReference>
<proteinExistence type="predicted"/>
<name>A0A0C1ZSK5_9BACT</name>
<dbReference type="AlphaFoldDB" id="A0A0C1ZSK5"/>
<gene>
    <name evidence="1" type="ORF">DB30_07315</name>
</gene>
<comment type="caution">
    <text evidence="1">The sequence shown here is derived from an EMBL/GenBank/DDBJ whole genome shotgun (WGS) entry which is preliminary data.</text>
</comment>
<accession>A0A0C1ZSK5</accession>
<dbReference type="RefSeq" id="WP_052554471.1">
    <property type="nucleotide sequence ID" value="NZ_JMCC02000081.1"/>
</dbReference>
<reference evidence="1 2" key="1">
    <citation type="submission" date="2014-12" db="EMBL/GenBank/DDBJ databases">
        <title>Genome assembly of Enhygromyxa salina DSM 15201.</title>
        <authorList>
            <person name="Sharma G."/>
            <person name="Subramanian S."/>
        </authorList>
    </citation>
    <scope>NUCLEOTIDE SEQUENCE [LARGE SCALE GENOMIC DNA]</scope>
    <source>
        <strain evidence="1 2">DSM 15201</strain>
    </source>
</reference>